<dbReference type="GO" id="GO:0006914">
    <property type="term" value="P:autophagy"/>
    <property type="evidence" value="ECO:0007669"/>
    <property type="project" value="InterPro"/>
</dbReference>
<dbReference type="Proteomes" id="UP000232875">
    <property type="component" value="Unassembled WGS sequence"/>
</dbReference>
<dbReference type="AlphaFoldDB" id="A0A2N1JHH5"/>
<evidence type="ECO:0000313" key="2">
    <source>
        <dbReference type="EMBL" id="PKI85987.1"/>
    </source>
</evidence>
<reference evidence="2 3" key="1">
    <citation type="submission" date="2017-10" db="EMBL/GenBank/DDBJ databases">
        <title>A novel species of cold-tolerant Malassezia isolated from bats.</title>
        <authorList>
            <person name="Lorch J.M."/>
            <person name="Palmer J.M."/>
            <person name="Vanderwolf K.J."/>
            <person name="Schmidt K.Z."/>
            <person name="Verant M.L."/>
            <person name="Weller T.J."/>
            <person name="Blehert D.S."/>
        </authorList>
    </citation>
    <scope>NUCLEOTIDE SEQUENCE [LARGE SCALE GENOMIC DNA]</scope>
    <source>
        <strain evidence="2 3">NWHC:44797-103</strain>
    </source>
</reference>
<keyword evidence="3" id="KW-1185">Reference proteome</keyword>
<evidence type="ECO:0000256" key="1">
    <source>
        <dbReference type="SAM" id="MobiDB-lite"/>
    </source>
</evidence>
<accession>A0A2N1JHH5</accession>
<name>A0A2N1JHH5_9BASI</name>
<sequence length="180" mass="20023">MDASLFVHKITMRRADALPVLCGMMHTICFLRLLGTVTPSSATVGGVELPRIGDETIVQQLDDTCTDILARLDQETKKQGAADLDVGIGWHKPPDIAPISRPSSRSSDHRRISQQPTQSPYSWITSAFVGNRVGQNARAQTHQKILTKDPMQDVLKPAFEYWVVQLHIDFLPSYVRTISS</sequence>
<gene>
    <name evidence="2" type="ORF">MVES_000152</name>
</gene>
<dbReference type="InterPro" id="IPR012445">
    <property type="entry name" value="ATG101"/>
</dbReference>
<feature type="region of interest" description="Disordered" evidence="1">
    <location>
        <begin position="84"/>
        <end position="118"/>
    </location>
</feature>
<dbReference type="EMBL" id="KZ454987">
    <property type="protein sequence ID" value="PKI85987.1"/>
    <property type="molecule type" value="Genomic_DNA"/>
</dbReference>
<protein>
    <submittedName>
        <fullName evidence="2">Uncharacterized protein</fullName>
    </submittedName>
</protein>
<organism evidence="2 3">
    <name type="scientific">Malassezia vespertilionis</name>
    <dbReference type="NCBI Taxonomy" id="2020962"/>
    <lineage>
        <taxon>Eukaryota</taxon>
        <taxon>Fungi</taxon>
        <taxon>Dikarya</taxon>
        <taxon>Basidiomycota</taxon>
        <taxon>Ustilaginomycotina</taxon>
        <taxon>Malasseziomycetes</taxon>
        <taxon>Malasseziales</taxon>
        <taxon>Malasseziaceae</taxon>
        <taxon>Malassezia</taxon>
    </lineage>
</organism>
<dbReference type="OrthoDB" id="10259639at2759"/>
<evidence type="ECO:0000313" key="3">
    <source>
        <dbReference type="Proteomes" id="UP000232875"/>
    </source>
</evidence>
<proteinExistence type="predicted"/>
<dbReference type="Pfam" id="PF07855">
    <property type="entry name" value="ATG101"/>
    <property type="match status" value="1"/>
</dbReference>